<dbReference type="AlphaFoldDB" id="A0A6L2MR28"/>
<feature type="compositionally biased region" description="Basic and acidic residues" evidence="1">
    <location>
        <begin position="85"/>
        <end position="95"/>
    </location>
</feature>
<feature type="compositionally biased region" description="Basic and acidic residues" evidence="1">
    <location>
        <begin position="58"/>
        <end position="69"/>
    </location>
</feature>
<gene>
    <name evidence="2" type="ORF">Tci_046793</name>
</gene>
<feature type="region of interest" description="Disordered" evidence="1">
    <location>
        <begin position="1"/>
        <end position="99"/>
    </location>
</feature>
<name>A0A6L2MR28_TANCI</name>
<dbReference type="EMBL" id="BKCJ010006956">
    <property type="protein sequence ID" value="GEU74815.1"/>
    <property type="molecule type" value="Genomic_DNA"/>
</dbReference>
<protein>
    <submittedName>
        <fullName evidence="2">Uncharacterized protein</fullName>
    </submittedName>
</protein>
<organism evidence="2">
    <name type="scientific">Tanacetum cinerariifolium</name>
    <name type="common">Dalmatian daisy</name>
    <name type="synonym">Chrysanthemum cinerariifolium</name>
    <dbReference type="NCBI Taxonomy" id="118510"/>
    <lineage>
        <taxon>Eukaryota</taxon>
        <taxon>Viridiplantae</taxon>
        <taxon>Streptophyta</taxon>
        <taxon>Embryophyta</taxon>
        <taxon>Tracheophyta</taxon>
        <taxon>Spermatophyta</taxon>
        <taxon>Magnoliopsida</taxon>
        <taxon>eudicotyledons</taxon>
        <taxon>Gunneridae</taxon>
        <taxon>Pentapetalae</taxon>
        <taxon>asterids</taxon>
        <taxon>campanulids</taxon>
        <taxon>Asterales</taxon>
        <taxon>Asteraceae</taxon>
        <taxon>Asteroideae</taxon>
        <taxon>Anthemideae</taxon>
        <taxon>Anthemidinae</taxon>
        <taxon>Tanacetum</taxon>
    </lineage>
</organism>
<evidence type="ECO:0000256" key="1">
    <source>
        <dbReference type="SAM" id="MobiDB-lite"/>
    </source>
</evidence>
<sequence length="244" mass="26847">MCLQLGEGLAITTNPQHTPTIIQPSSSQPKKTQKPRKPTRKDTQVPQPSGPTESVADEAIHKELGDRLVRATTTTSSLEAEQESEETKTTQKKEIASQQDEIASLKKRVVKLEKRNKSRTHKLKRLYKVGLSARVESSRDEESLVEDDANNEMFDVDVFGGEEMFVAGHNKNVVEEVVDAAQVSTAATTVTITTKEITLAQIVAMPGVGKMEDANGQGYDKKPWWPKEVGKVLGRLLGDVVVRS</sequence>
<reference evidence="2" key="1">
    <citation type="journal article" date="2019" name="Sci. Rep.">
        <title>Draft genome of Tanacetum cinerariifolium, the natural source of mosquito coil.</title>
        <authorList>
            <person name="Yamashiro T."/>
            <person name="Shiraishi A."/>
            <person name="Satake H."/>
            <person name="Nakayama K."/>
        </authorList>
    </citation>
    <scope>NUCLEOTIDE SEQUENCE</scope>
</reference>
<proteinExistence type="predicted"/>
<feature type="compositionally biased region" description="Polar residues" evidence="1">
    <location>
        <begin position="11"/>
        <end position="22"/>
    </location>
</feature>
<evidence type="ECO:0000313" key="2">
    <source>
        <dbReference type="EMBL" id="GEU74815.1"/>
    </source>
</evidence>
<comment type="caution">
    <text evidence="2">The sequence shown here is derived from an EMBL/GenBank/DDBJ whole genome shotgun (WGS) entry which is preliminary data.</text>
</comment>
<accession>A0A6L2MR28</accession>